<protein>
    <submittedName>
        <fullName evidence="2">RE28720p</fullName>
    </submittedName>
</protein>
<sequence>VRIETPNRAAVAPVAVADRDTNTDTTTDIDTDLSGSRLHIQNIASLANYKPQPVQEKEVRKCRSPSIRPSRCPAPTGSTSPSVPWTVSRIHSIPSAERQQRPPRST</sequence>
<accession>C4XVG7</accession>
<dbReference type="EMBL" id="BT088771">
    <property type="protein sequence ID" value="ACR78581.1"/>
    <property type="molecule type" value="mRNA"/>
</dbReference>
<evidence type="ECO:0000313" key="2">
    <source>
        <dbReference type="EMBL" id="ACR78581.1"/>
    </source>
</evidence>
<evidence type="ECO:0000256" key="1">
    <source>
        <dbReference type="SAM" id="MobiDB-lite"/>
    </source>
</evidence>
<organism evidence="2">
    <name type="scientific">Drosophila melanogaster</name>
    <name type="common">Fruit fly</name>
    <dbReference type="NCBI Taxonomy" id="7227"/>
    <lineage>
        <taxon>Eukaryota</taxon>
        <taxon>Metazoa</taxon>
        <taxon>Ecdysozoa</taxon>
        <taxon>Arthropoda</taxon>
        <taxon>Hexapoda</taxon>
        <taxon>Insecta</taxon>
        <taxon>Pterygota</taxon>
        <taxon>Neoptera</taxon>
        <taxon>Endopterygota</taxon>
        <taxon>Diptera</taxon>
        <taxon>Brachycera</taxon>
        <taxon>Muscomorpha</taxon>
        <taxon>Ephydroidea</taxon>
        <taxon>Drosophilidae</taxon>
        <taxon>Drosophila</taxon>
        <taxon>Sophophora</taxon>
    </lineage>
</organism>
<name>C4XVG7_DROME</name>
<reference evidence="2" key="1">
    <citation type="submission" date="2009-06" db="EMBL/GenBank/DDBJ databases">
        <authorList>
            <person name="Carlson J."/>
            <person name="Booth B."/>
            <person name="Frise E."/>
            <person name="Park S."/>
            <person name="Wan K."/>
            <person name="Yu C."/>
            <person name="Celniker S."/>
        </authorList>
    </citation>
    <scope>NUCLEOTIDE SEQUENCE</scope>
    <source>
        <strain evidence="2">Berkeley</strain>
    </source>
</reference>
<feature type="compositionally biased region" description="Polar residues" evidence="1">
    <location>
        <begin position="76"/>
        <end position="85"/>
    </location>
</feature>
<feature type="non-terminal residue" evidence="2">
    <location>
        <position position="1"/>
    </location>
</feature>
<gene>
    <name evidence="2" type="primary">CG12643-RA</name>
</gene>
<feature type="region of interest" description="Disordered" evidence="1">
    <location>
        <begin position="51"/>
        <end position="106"/>
    </location>
</feature>
<dbReference type="AlphaFoldDB" id="C4XVG7"/>
<proteinExistence type="evidence at transcript level"/>
<feature type="region of interest" description="Disordered" evidence="1">
    <location>
        <begin position="1"/>
        <end position="33"/>
    </location>
</feature>